<gene>
    <name evidence="1" type="ORF">COW88_03310</name>
</gene>
<protein>
    <submittedName>
        <fullName evidence="1">Uncharacterized protein</fullName>
    </submittedName>
</protein>
<reference evidence="1 2" key="1">
    <citation type="submission" date="2017-09" db="EMBL/GenBank/DDBJ databases">
        <title>Depth-based differentiation of microbial function through sediment-hosted aquifers and enrichment of novel symbionts in the deep terrestrial subsurface.</title>
        <authorList>
            <person name="Probst A.J."/>
            <person name="Ladd B."/>
            <person name="Jarett J.K."/>
            <person name="Geller-Mcgrath D.E."/>
            <person name="Sieber C.M."/>
            <person name="Emerson J.B."/>
            <person name="Anantharaman K."/>
            <person name="Thomas B.C."/>
            <person name="Malmstrom R."/>
            <person name="Stieglmeier M."/>
            <person name="Klingl A."/>
            <person name="Woyke T."/>
            <person name="Ryan C.M."/>
            <person name="Banfield J.F."/>
        </authorList>
    </citation>
    <scope>NUCLEOTIDE SEQUENCE [LARGE SCALE GENOMIC DNA]</scope>
    <source>
        <strain evidence="1">CG22_combo_CG10-13_8_21_14_all_47_15</strain>
    </source>
</reference>
<dbReference type="Proteomes" id="UP000230638">
    <property type="component" value="Unassembled WGS sequence"/>
</dbReference>
<proteinExistence type="predicted"/>
<accession>A0A2H0CSX6</accession>
<dbReference type="EMBL" id="PCTL01000033">
    <property type="protein sequence ID" value="PIP73004.1"/>
    <property type="molecule type" value="Genomic_DNA"/>
</dbReference>
<comment type="caution">
    <text evidence="1">The sequence shown here is derived from an EMBL/GenBank/DDBJ whole genome shotgun (WGS) entry which is preliminary data.</text>
</comment>
<dbReference type="AlphaFoldDB" id="A0A2H0CSX6"/>
<evidence type="ECO:0000313" key="2">
    <source>
        <dbReference type="Proteomes" id="UP000230638"/>
    </source>
</evidence>
<sequence length="173" mass="19973">MLKKIYFAHPINTYETPFEGIALEVIKRRFPNHDIICPNTPAHAAEYTAHGMSYFTERLVPQCSVTIGMPYPDGKFGAGVASEIRKAFELKQDVYVLMICQSFSDLSVSLRYIPQTLAQLFLEHTQDVLDRYTTRGRTWVSPEEYGKTPLHFLKSHIVHINPEDWKHCEMPQK</sequence>
<organism evidence="1 2">
    <name type="scientific">Candidatus Lloydbacteria bacterium CG22_combo_CG10-13_8_21_14_all_47_15</name>
    <dbReference type="NCBI Taxonomy" id="1974635"/>
    <lineage>
        <taxon>Bacteria</taxon>
        <taxon>Candidatus Lloydiibacteriota</taxon>
    </lineage>
</organism>
<evidence type="ECO:0000313" key="1">
    <source>
        <dbReference type="EMBL" id="PIP73004.1"/>
    </source>
</evidence>
<name>A0A2H0CSX6_9BACT</name>